<dbReference type="PANTHER" id="PTHR46268">
    <property type="entry name" value="STRESS RESPONSE PROTEIN NHAX"/>
    <property type="match status" value="1"/>
</dbReference>
<sequence length="154" mass="16929">MTIYHRILVGVDGSNESEEALKRGIQIAIKDGATLGIGFVADVRRIAPLIDYEQTYAKKAKEYGKGLVEIYKNEAETLGVKDVETFVKFGTPKTTFVKKIIGKFEPDLVLVGSTGLTPTEEFLLGSVSNYVAAHAPCDVIVVKGKNWKERHNVD</sequence>
<dbReference type="PANTHER" id="PTHR46268:SF6">
    <property type="entry name" value="UNIVERSAL STRESS PROTEIN UP12"/>
    <property type="match status" value="1"/>
</dbReference>
<dbReference type="AlphaFoldDB" id="A0A099WG24"/>
<dbReference type="Proteomes" id="UP000029844">
    <property type="component" value="Unassembled WGS sequence"/>
</dbReference>
<evidence type="ECO:0000256" key="1">
    <source>
        <dbReference type="ARBA" id="ARBA00008791"/>
    </source>
</evidence>
<evidence type="ECO:0000313" key="6">
    <source>
        <dbReference type="Proteomes" id="UP000029844"/>
    </source>
</evidence>
<evidence type="ECO:0000313" key="4">
    <source>
        <dbReference type="EMBL" id="MBC2002520.1"/>
    </source>
</evidence>
<dbReference type="Proteomes" id="UP000546806">
    <property type="component" value="Unassembled WGS sequence"/>
</dbReference>
<accession>A0A099WG24</accession>
<dbReference type="CDD" id="cd00293">
    <property type="entry name" value="USP-like"/>
    <property type="match status" value="1"/>
</dbReference>
<keyword evidence="6" id="KW-1185">Reference proteome</keyword>
<dbReference type="Proteomes" id="UP000519573">
    <property type="component" value="Unassembled WGS sequence"/>
</dbReference>
<dbReference type="STRING" id="1552123.EP57_02510"/>
<dbReference type="eggNOG" id="COG0589">
    <property type="taxonomic scope" value="Bacteria"/>
</dbReference>
<organism evidence="3 6">
    <name type="scientific">Listeria booriae</name>
    <dbReference type="NCBI Taxonomy" id="1552123"/>
    <lineage>
        <taxon>Bacteria</taxon>
        <taxon>Bacillati</taxon>
        <taxon>Bacillota</taxon>
        <taxon>Bacilli</taxon>
        <taxon>Bacillales</taxon>
        <taxon>Listeriaceae</taxon>
        <taxon>Listeria</taxon>
    </lineage>
</organism>
<dbReference type="RefSeq" id="WP_036083903.1">
    <property type="nucleotide sequence ID" value="NZ_CBCSHQ010000001.1"/>
</dbReference>
<dbReference type="SUPFAM" id="SSF52402">
    <property type="entry name" value="Adenine nucleotide alpha hydrolases-like"/>
    <property type="match status" value="1"/>
</dbReference>
<reference evidence="7 8" key="2">
    <citation type="submission" date="2020-03" db="EMBL/GenBank/DDBJ databases">
        <title>Soil Listeria distribution.</title>
        <authorList>
            <person name="Liao J."/>
            <person name="Wiedmann M."/>
        </authorList>
    </citation>
    <scope>NUCLEOTIDE SEQUENCE [LARGE SCALE GENOMIC DNA]</scope>
    <source>
        <strain evidence="5 7">FSL L7-0245</strain>
        <strain evidence="4 8">FSL L7-0435</strain>
    </source>
</reference>
<comment type="similarity">
    <text evidence="1">Belongs to the universal stress protein A family.</text>
</comment>
<evidence type="ECO:0000313" key="7">
    <source>
        <dbReference type="Proteomes" id="UP000519573"/>
    </source>
</evidence>
<dbReference type="Pfam" id="PF00582">
    <property type="entry name" value="Usp"/>
    <property type="match status" value="1"/>
</dbReference>
<dbReference type="InterPro" id="IPR014729">
    <property type="entry name" value="Rossmann-like_a/b/a_fold"/>
</dbReference>
<dbReference type="InterPro" id="IPR006016">
    <property type="entry name" value="UspA"/>
</dbReference>
<evidence type="ECO:0000313" key="8">
    <source>
        <dbReference type="Proteomes" id="UP000546806"/>
    </source>
</evidence>
<evidence type="ECO:0000313" key="5">
    <source>
        <dbReference type="EMBL" id="MBC2167025.1"/>
    </source>
</evidence>
<feature type="domain" description="UspA" evidence="2">
    <location>
        <begin position="4"/>
        <end position="143"/>
    </location>
</feature>
<evidence type="ECO:0000259" key="2">
    <source>
        <dbReference type="Pfam" id="PF00582"/>
    </source>
</evidence>
<protein>
    <submittedName>
        <fullName evidence="3 4">Universal stress protein</fullName>
    </submittedName>
</protein>
<comment type="caution">
    <text evidence="3">The sequence shown here is derived from an EMBL/GenBank/DDBJ whole genome shotgun (WGS) entry which is preliminary data.</text>
</comment>
<dbReference type="EMBL" id="JNFA01000005">
    <property type="protein sequence ID" value="KGL43468.1"/>
    <property type="molecule type" value="Genomic_DNA"/>
</dbReference>
<gene>
    <name evidence="3" type="ORF">EP57_02510</name>
    <name evidence="4" type="ORF">HCA78_01985</name>
    <name evidence="5" type="ORF">HCB26_10650</name>
</gene>
<evidence type="ECO:0000313" key="3">
    <source>
        <dbReference type="EMBL" id="KGL43468.1"/>
    </source>
</evidence>
<dbReference type="InterPro" id="IPR006015">
    <property type="entry name" value="Universal_stress_UspA"/>
</dbReference>
<reference evidence="3 6" key="1">
    <citation type="submission" date="2014-05" db="EMBL/GenBank/DDBJ databases">
        <title>Novel Listeriaceae from food processing environments.</title>
        <authorList>
            <person name="den Bakker H.C."/>
        </authorList>
    </citation>
    <scope>NUCLEOTIDE SEQUENCE [LARGE SCALE GENOMIC DNA]</scope>
    <source>
        <strain evidence="3 6">FSL A5-0281</strain>
    </source>
</reference>
<dbReference type="EMBL" id="JAARWW010000001">
    <property type="protein sequence ID" value="MBC2002520.1"/>
    <property type="molecule type" value="Genomic_DNA"/>
</dbReference>
<name>A0A099WG24_9LIST</name>
<dbReference type="GeneID" id="58716306"/>
<dbReference type="OrthoDB" id="9777884at2"/>
<dbReference type="Gene3D" id="3.40.50.620">
    <property type="entry name" value="HUPs"/>
    <property type="match status" value="1"/>
</dbReference>
<dbReference type="PRINTS" id="PR01438">
    <property type="entry name" value="UNVRSLSTRESS"/>
</dbReference>
<proteinExistence type="inferred from homology"/>
<dbReference type="EMBL" id="JAARYH010000004">
    <property type="protein sequence ID" value="MBC2167025.1"/>
    <property type="molecule type" value="Genomic_DNA"/>
</dbReference>